<organism evidence="1 2">
    <name type="scientific">Trichinella murrelli</name>
    <dbReference type="NCBI Taxonomy" id="144512"/>
    <lineage>
        <taxon>Eukaryota</taxon>
        <taxon>Metazoa</taxon>
        <taxon>Ecdysozoa</taxon>
        <taxon>Nematoda</taxon>
        <taxon>Enoplea</taxon>
        <taxon>Dorylaimia</taxon>
        <taxon>Trichinellida</taxon>
        <taxon>Trichinellidae</taxon>
        <taxon>Trichinella</taxon>
    </lineage>
</organism>
<proteinExistence type="predicted"/>
<reference evidence="1 2" key="1">
    <citation type="submission" date="2015-01" db="EMBL/GenBank/DDBJ databases">
        <title>Evolution of Trichinella species and genotypes.</title>
        <authorList>
            <person name="Korhonen P.K."/>
            <person name="Edoardo P."/>
            <person name="Giuseppe L.R."/>
            <person name="Gasser R.B."/>
        </authorList>
    </citation>
    <scope>NUCLEOTIDE SEQUENCE [LARGE SCALE GENOMIC DNA]</scope>
    <source>
        <strain evidence="1">ISS417</strain>
    </source>
</reference>
<accession>A0A0V0SW06</accession>
<protein>
    <submittedName>
        <fullName evidence="1">Uncharacterized protein</fullName>
    </submittedName>
</protein>
<dbReference type="AlphaFoldDB" id="A0A0V0SW06"/>
<gene>
    <name evidence="1" type="ORF">T05_2754</name>
</gene>
<dbReference type="EMBL" id="JYDJ01002048">
    <property type="protein sequence ID" value="KRX31008.1"/>
    <property type="molecule type" value="Genomic_DNA"/>
</dbReference>
<dbReference type="Proteomes" id="UP000055048">
    <property type="component" value="Unassembled WGS sequence"/>
</dbReference>
<evidence type="ECO:0000313" key="2">
    <source>
        <dbReference type="Proteomes" id="UP000055048"/>
    </source>
</evidence>
<keyword evidence="2" id="KW-1185">Reference proteome</keyword>
<name>A0A0V0SW06_9BILA</name>
<sequence>MDTRLIYRLQYIAINHLPDIKHSCAYMHDTLTSP</sequence>
<evidence type="ECO:0000313" key="1">
    <source>
        <dbReference type="EMBL" id="KRX31008.1"/>
    </source>
</evidence>
<comment type="caution">
    <text evidence="1">The sequence shown here is derived from an EMBL/GenBank/DDBJ whole genome shotgun (WGS) entry which is preliminary data.</text>
</comment>